<dbReference type="RefSeq" id="XP_055860749.1">
    <property type="nucleotide sequence ID" value="XM_056004774.1"/>
</dbReference>
<dbReference type="CDD" id="cd14951">
    <property type="entry name" value="NHL-2_like"/>
    <property type="match status" value="1"/>
</dbReference>
<evidence type="ECO:0000256" key="1">
    <source>
        <dbReference type="ARBA" id="ARBA00022737"/>
    </source>
</evidence>
<evidence type="ECO:0000256" key="2">
    <source>
        <dbReference type="PROSITE-ProRule" id="PRU00504"/>
    </source>
</evidence>
<dbReference type="OrthoDB" id="273823at2759"/>
<dbReference type="RefSeq" id="XP_055860719.1">
    <property type="nucleotide sequence ID" value="XM_056004744.1"/>
</dbReference>
<dbReference type="PANTHER" id="PTHR46388:SF2">
    <property type="entry name" value="NHL REPEAT-CONTAINING PROTEIN 2"/>
    <property type="match status" value="1"/>
</dbReference>
<dbReference type="CDD" id="cd03012">
    <property type="entry name" value="TlpA_like_DipZ_like"/>
    <property type="match status" value="1"/>
</dbReference>
<evidence type="ECO:0000313" key="5">
    <source>
        <dbReference type="RefSeq" id="XP_055860719.1"/>
    </source>
</evidence>
<evidence type="ECO:0000313" key="8">
    <source>
        <dbReference type="RefSeq" id="XP_055860741.1"/>
    </source>
</evidence>
<dbReference type="PROSITE" id="PS51352">
    <property type="entry name" value="THIOREDOXIN_2"/>
    <property type="match status" value="1"/>
</dbReference>
<dbReference type="OMA" id="IAMAGVH"/>
<evidence type="ECO:0000313" key="6">
    <source>
        <dbReference type="RefSeq" id="XP_055860728.1"/>
    </source>
</evidence>
<organism evidence="4 7">
    <name type="scientific">Biomphalaria glabrata</name>
    <name type="common">Bloodfluke planorb</name>
    <name type="synonym">Freshwater snail</name>
    <dbReference type="NCBI Taxonomy" id="6526"/>
    <lineage>
        <taxon>Eukaryota</taxon>
        <taxon>Metazoa</taxon>
        <taxon>Spiralia</taxon>
        <taxon>Lophotrochozoa</taxon>
        <taxon>Mollusca</taxon>
        <taxon>Gastropoda</taxon>
        <taxon>Heterobranchia</taxon>
        <taxon>Euthyneura</taxon>
        <taxon>Panpulmonata</taxon>
        <taxon>Hygrophila</taxon>
        <taxon>Lymnaeoidea</taxon>
        <taxon>Planorbidae</taxon>
        <taxon>Biomphalaria</taxon>
    </lineage>
</organism>
<evidence type="ECO:0000259" key="3">
    <source>
        <dbReference type="PROSITE" id="PS51352"/>
    </source>
</evidence>
<dbReference type="Pfam" id="PF13905">
    <property type="entry name" value="Thioredoxin_8"/>
    <property type="match status" value="1"/>
</dbReference>
<keyword evidence="1" id="KW-0677">Repeat</keyword>
<gene>
    <name evidence="5 6 7 8 9" type="primary">LOC106065572</name>
</gene>
<dbReference type="InterPro" id="IPR012336">
    <property type="entry name" value="Thioredoxin-like_fold"/>
</dbReference>
<dbReference type="PROSITE" id="PS51125">
    <property type="entry name" value="NHL"/>
    <property type="match status" value="1"/>
</dbReference>
<feature type="domain" description="Thioredoxin" evidence="3">
    <location>
        <begin position="43"/>
        <end position="191"/>
    </location>
</feature>
<dbReference type="InterPro" id="IPR013766">
    <property type="entry name" value="Thioredoxin_domain"/>
</dbReference>
<dbReference type="Gene3D" id="3.40.30.10">
    <property type="entry name" value="Glutaredoxin"/>
    <property type="match status" value="1"/>
</dbReference>
<dbReference type="RefSeq" id="XP_055860728.1">
    <property type="nucleotide sequence ID" value="XM_056004753.1"/>
</dbReference>
<dbReference type="Pfam" id="PF01436">
    <property type="entry name" value="NHL"/>
    <property type="match status" value="2"/>
</dbReference>
<dbReference type="PANTHER" id="PTHR46388">
    <property type="entry name" value="NHL REPEAT-CONTAINING PROTEIN 2"/>
    <property type="match status" value="1"/>
</dbReference>
<dbReference type="InterPro" id="IPR036249">
    <property type="entry name" value="Thioredoxin-like_sf"/>
</dbReference>
<evidence type="ECO:0000313" key="7">
    <source>
        <dbReference type="RefSeq" id="XP_055860735.1"/>
    </source>
</evidence>
<sequence length="707" mass="78046">MTTSIFDLLGIIADFEETLNINDINESRSNNREKIVSHLQKMDKINFKVPEFTPDLEWLNVSQPLKMYDHLKGKIVVLDFFTYCCINCMHILPDLKLVEERYPLDAGVVIVGVHSAKFLNERVTSNILSAILRYNIQHPVVNDKNATLWQELAVSCWPTLVFLGPKGQIIHSIAGEGPRDKLLLFLDVATQYYSSELQPSDLPISLSKNEATLSQLIYPGKICYWPERHQLVIADTGNHRIIVTDVNGIVQNIIGNGHKGLKDGRLEIAEFSSPQGVTCDSQNIFVADTENHCIRKISFESFEVKTISGTGHQGSDKIGGNVFQSQALSSPWDVLIGYTPDGTTSLLFIAMAGSHQIWVYFLNDTLWYSKSYVSGTCLCFAGSGQEENRNNSYPDKASFAQPSGLALSMEDSKGKLYIADSESSSVRYISLSDGKVCGLVGGERDPTNLFAFGDTDGIGINAKLQHPLGVAVLDEQLIIADSYNHKIKTVDLKTLRCETLAGTGQPGSSMFASDFKKSEFNEPGGVCVNAKDKLIYIADTNNHDIKVIDLKDGTIFKLPIIFSSAKEEEEKKNVTSAVCETTESDLISLPDVVLTHEMTSVTLRLPLGLAEDEHLNALAPNTWLLSGMDEESDTFVSLLDKSKIKGRLDDFLYNATSGLASVTLQLPLSAANGKLTLKISVHVFVCNSKSNMCLPPKWVFFKQVVRH</sequence>
<name>A0A9W2YDD2_BIOGL</name>
<accession>A0A9W2YDD2</accession>
<evidence type="ECO:0000313" key="4">
    <source>
        <dbReference type="Proteomes" id="UP001165740"/>
    </source>
</evidence>
<protein>
    <submittedName>
        <fullName evidence="5 6">NHL repeat-containing protein 2-like isoform X1</fullName>
    </submittedName>
</protein>
<feature type="repeat" description="NHL" evidence="2">
    <location>
        <begin position="519"/>
        <end position="551"/>
    </location>
</feature>
<dbReference type="GeneID" id="106065572"/>
<keyword evidence="4" id="KW-1185">Reference proteome</keyword>
<dbReference type="InterPro" id="IPR045302">
    <property type="entry name" value="NHL2_NHL_rpt_dom"/>
</dbReference>
<dbReference type="AlphaFoldDB" id="A0A9W2YDD2"/>
<dbReference type="Gene3D" id="2.120.10.30">
    <property type="entry name" value="TolB, C-terminal domain"/>
    <property type="match status" value="3"/>
</dbReference>
<dbReference type="SUPFAM" id="SSF101898">
    <property type="entry name" value="NHL repeat"/>
    <property type="match status" value="1"/>
</dbReference>
<dbReference type="SUPFAM" id="SSF52833">
    <property type="entry name" value="Thioredoxin-like"/>
    <property type="match status" value="1"/>
</dbReference>
<dbReference type="RefSeq" id="XP_055860741.1">
    <property type="nucleotide sequence ID" value="XM_056004766.1"/>
</dbReference>
<dbReference type="RefSeq" id="XP_055860735.1">
    <property type="nucleotide sequence ID" value="XM_056004760.1"/>
</dbReference>
<reference evidence="5 6" key="1">
    <citation type="submission" date="2025-04" db="UniProtKB">
        <authorList>
            <consortium name="RefSeq"/>
        </authorList>
    </citation>
    <scope>IDENTIFICATION</scope>
</reference>
<dbReference type="InterPro" id="IPR011042">
    <property type="entry name" value="6-blade_b-propeller_TolB-like"/>
</dbReference>
<proteinExistence type="predicted"/>
<dbReference type="InterPro" id="IPR001258">
    <property type="entry name" value="NHL_repeat"/>
</dbReference>
<dbReference type="Proteomes" id="UP001165740">
    <property type="component" value="Chromosome 1"/>
</dbReference>
<evidence type="ECO:0000313" key="9">
    <source>
        <dbReference type="RefSeq" id="XP_055860749.1"/>
    </source>
</evidence>